<dbReference type="GO" id="GO:0016020">
    <property type="term" value="C:membrane"/>
    <property type="evidence" value="ECO:0007669"/>
    <property type="project" value="UniProtKB-SubCell"/>
</dbReference>
<keyword evidence="7" id="KW-1185">Reference proteome</keyword>
<evidence type="ECO:0000256" key="4">
    <source>
        <dbReference type="ARBA" id="ARBA00023136"/>
    </source>
</evidence>
<comment type="subcellular location">
    <subcellularLocation>
        <location evidence="1">Membrane</location>
        <topology evidence="1">Multi-pass membrane protein</topology>
    </subcellularLocation>
</comment>
<dbReference type="InterPro" id="IPR019408">
    <property type="entry name" value="7TM_GPCR_serpentine_rcpt_Srab"/>
</dbReference>
<keyword evidence="2 5" id="KW-0812">Transmembrane</keyword>
<feature type="transmembrane region" description="Helical" evidence="5">
    <location>
        <begin position="28"/>
        <end position="48"/>
    </location>
</feature>
<evidence type="ECO:0000313" key="6">
    <source>
        <dbReference type="EMBL" id="CAJ0588208.1"/>
    </source>
</evidence>
<comment type="caution">
    <text evidence="6">The sequence shown here is derived from an EMBL/GenBank/DDBJ whole genome shotgun (WGS) entry which is preliminary data.</text>
</comment>
<accession>A0AA36DKS9</accession>
<feature type="transmembrane region" description="Helical" evidence="5">
    <location>
        <begin position="110"/>
        <end position="131"/>
    </location>
</feature>
<evidence type="ECO:0000256" key="1">
    <source>
        <dbReference type="ARBA" id="ARBA00004141"/>
    </source>
</evidence>
<organism evidence="6 7">
    <name type="scientific">Cylicocyclus nassatus</name>
    <name type="common">Nematode worm</name>
    <dbReference type="NCBI Taxonomy" id="53992"/>
    <lineage>
        <taxon>Eukaryota</taxon>
        <taxon>Metazoa</taxon>
        <taxon>Ecdysozoa</taxon>
        <taxon>Nematoda</taxon>
        <taxon>Chromadorea</taxon>
        <taxon>Rhabditida</taxon>
        <taxon>Rhabditina</taxon>
        <taxon>Rhabditomorpha</taxon>
        <taxon>Strongyloidea</taxon>
        <taxon>Strongylidae</taxon>
        <taxon>Cylicocyclus</taxon>
    </lineage>
</organism>
<name>A0AA36DKS9_CYLNA</name>
<dbReference type="Proteomes" id="UP001176961">
    <property type="component" value="Unassembled WGS sequence"/>
</dbReference>
<dbReference type="InterPro" id="IPR053286">
    <property type="entry name" value="Nematode_rcpt-like_srab"/>
</dbReference>
<dbReference type="Pfam" id="PF10292">
    <property type="entry name" value="7TM_GPCR_Srab"/>
    <property type="match status" value="1"/>
</dbReference>
<evidence type="ECO:0000256" key="2">
    <source>
        <dbReference type="ARBA" id="ARBA00022692"/>
    </source>
</evidence>
<keyword evidence="4 5" id="KW-0472">Membrane</keyword>
<evidence type="ECO:0000256" key="3">
    <source>
        <dbReference type="ARBA" id="ARBA00022989"/>
    </source>
</evidence>
<keyword evidence="3 5" id="KW-1133">Transmembrane helix</keyword>
<proteinExistence type="predicted"/>
<reference evidence="6" key="1">
    <citation type="submission" date="2023-07" db="EMBL/GenBank/DDBJ databases">
        <authorList>
            <consortium name="CYATHOMIX"/>
        </authorList>
    </citation>
    <scope>NUCLEOTIDE SEQUENCE</scope>
    <source>
        <strain evidence="6">N/A</strain>
    </source>
</reference>
<evidence type="ECO:0000313" key="7">
    <source>
        <dbReference type="Proteomes" id="UP001176961"/>
    </source>
</evidence>
<gene>
    <name evidence="6" type="ORF">CYNAS_LOCUS191</name>
</gene>
<evidence type="ECO:0000256" key="5">
    <source>
        <dbReference type="SAM" id="Phobius"/>
    </source>
</evidence>
<feature type="transmembrane region" description="Helical" evidence="5">
    <location>
        <begin position="68"/>
        <end position="89"/>
    </location>
</feature>
<dbReference type="PANTHER" id="PTHR46561:SF11">
    <property type="entry name" value="SERPENTINE RECEPTOR CLASS ALPHA_BETA-14"/>
    <property type="match status" value="1"/>
</dbReference>
<dbReference type="EMBL" id="CATQJL010000001">
    <property type="protein sequence ID" value="CAJ0588208.1"/>
    <property type="molecule type" value="Genomic_DNA"/>
</dbReference>
<feature type="transmembrane region" description="Helical" evidence="5">
    <location>
        <begin position="151"/>
        <end position="177"/>
    </location>
</feature>
<dbReference type="AlphaFoldDB" id="A0AA36DKS9"/>
<protein>
    <submittedName>
        <fullName evidence="6">Uncharacterized protein</fullName>
    </submittedName>
</protein>
<dbReference type="PANTHER" id="PTHR46561">
    <property type="entry name" value="SERPENTINE RECEPTOR, CLASS AB (CLASS A-LIKE)-RELATED"/>
    <property type="match status" value="1"/>
</dbReference>
<sequence length="208" mass="23781">MLHTADLIVYSTPFTDGCAIMRTKTQCFYLRLPYNVATNLLNCSAIFIALERLFATFNYGNYEGAYRYVGYCLLASQLLLSAVINGIMYSQTRLDYSLVYYCQGTSTSNYMWTIYPFAFLLVLQFVSVMIFETASRKNKSPVRLTYTPWHYLLYCGLSAKTFLIRFVAQFTAIVPLASIAYSMSFDHSGIVENGIRDIDMYELKSTTL</sequence>